<protein>
    <submittedName>
        <fullName evidence="2">Type IX secretion system membrane protein, PorP/SprF family</fullName>
    </submittedName>
</protein>
<dbReference type="EMBL" id="CACVAQ010000211">
    <property type="protein sequence ID" value="CAA6813961.1"/>
    <property type="molecule type" value="Genomic_DNA"/>
</dbReference>
<accession>A0A6S6SZN7</accession>
<reference evidence="2" key="1">
    <citation type="submission" date="2020-01" db="EMBL/GenBank/DDBJ databases">
        <authorList>
            <person name="Meier V. D."/>
            <person name="Meier V D."/>
        </authorList>
    </citation>
    <scope>NUCLEOTIDE SEQUENCE</scope>
    <source>
        <strain evidence="2">HLG_WM_MAG_10</strain>
    </source>
</reference>
<feature type="signal peptide" evidence="1">
    <location>
        <begin position="1"/>
        <end position="19"/>
    </location>
</feature>
<gene>
    <name evidence="2" type="ORF">HELGO_WM16161</name>
</gene>
<keyword evidence="1" id="KW-0732">Signal</keyword>
<dbReference type="InterPro" id="IPR019861">
    <property type="entry name" value="PorP/SprF_Bacteroidetes"/>
</dbReference>
<dbReference type="NCBIfam" id="TIGR03519">
    <property type="entry name" value="T9SS_PorP_fam"/>
    <property type="match status" value="1"/>
</dbReference>
<organism evidence="2">
    <name type="scientific">uncultured Aureispira sp</name>
    <dbReference type="NCBI Taxonomy" id="1331704"/>
    <lineage>
        <taxon>Bacteria</taxon>
        <taxon>Pseudomonadati</taxon>
        <taxon>Bacteroidota</taxon>
        <taxon>Saprospiria</taxon>
        <taxon>Saprospirales</taxon>
        <taxon>Saprospiraceae</taxon>
        <taxon>Aureispira</taxon>
        <taxon>environmental samples</taxon>
    </lineage>
</organism>
<dbReference type="AlphaFoldDB" id="A0A6S6SZN7"/>
<name>A0A6S6SZN7_9BACT</name>
<proteinExistence type="predicted"/>
<feature type="chain" id="PRO_5027650414" evidence="1">
    <location>
        <begin position="20"/>
        <end position="308"/>
    </location>
</feature>
<evidence type="ECO:0000256" key="1">
    <source>
        <dbReference type="SAM" id="SignalP"/>
    </source>
</evidence>
<evidence type="ECO:0000313" key="2">
    <source>
        <dbReference type="EMBL" id="CAA6813961.1"/>
    </source>
</evidence>
<dbReference type="Pfam" id="PF11751">
    <property type="entry name" value="PorP_SprF"/>
    <property type="match status" value="1"/>
</dbReference>
<sequence length="308" mass="35185">MLRLILVLVMVWTGINAWAQQDAQYSQFMFNKLYFNPAYAGSKKALCFSAIYRNQWIGMDGAPQTATLNIHAPVWKRRMGLGMSITNDRIGLTDRWNIDLSYAYRIQLKNESVLSLGLRGTISYMTIRWDNAKLTQSADQSVPAAVSSKVLPNFGAGVYYQARNWYVGFSMPRLFRNRIDFNNNSNASIEPELQQHYFLTGGASFKIAENVRIQPNVMLKYVPNTPFDADINLSFVFFEKVLVGVTYRVGDSVDGLIQWRVAPQFTISAAYDFTLTPLQQYNAGSIEVMLEYCFCCKKGKRLHNPRFF</sequence>